<dbReference type="SUPFAM" id="SSF56029">
    <property type="entry name" value="Monooxygenase (hydroxylase) regulatory protein"/>
    <property type="match status" value="1"/>
</dbReference>
<keyword evidence="3" id="KW-0560">Oxidoreductase</keyword>
<dbReference type="GO" id="GO:0004497">
    <property type="term" value="F:monooxygenase activity"/>
    <property type="evidence" value="ECO:0007669"/>
    <property type="project" value="UniProtKB-KW"/>
</dbReference>
<organism evidence="3 4">
    <name type="scientific">Rhodococcus jostii</name>
    <dbReference type="NCBI Taxonomy" id="132919"/>
    <lineage>
        <taxon>Bacteria</taxon>
        <taxon>Bacillati</taxon>
        <taxon>Actinomycetota</taxon>
        <taxon>Actinomycetes</taxon>
        <taxon>Mycobacteriales</taxon>
        <taxon>Nocardiaceae</taxon>
        <taxon>Rhodococcus</taxon>
    </lineage>
</organism>
<dbReference type="AlphaFoldDB" id="A0A1H4IVR9"/>
<keyword evidence="5" id="KW-1185">Reference proteome</keyword>
<dbReference type="RefSeq" id="WP_073358020.1">
    <property type="nucleotide sequence ID" value="NZ_FNTL01000002.1"/>
</dbReference>
<evidence type="ECO:0000313" key="4">
    <source>
        <dbReference type="Proteomes" id="UP000183407"/>
    </source>
</evidence>
<protein>
    <submittedName>
        <fullName evidence="2">MmoB/DmpM family protein</fullName>
    </submittedName>
    <submittedName>
        <fullName evidence="3">Toluene monooxygenase system protein D</fullName>
    </submittedName>
</protein>
<dbReference type="EMBL" id="JAWLKA010000022">
    <property type="protein sequence ID" value="MDV6284941.1"/>
    <property type="molecule type" value="Genomic_DNA"/>
</dbReference>
<evidence type="ECO:0000313" key="5">
    <source>
        <dbReference type="Proteomes" id="UP001185737"/>
    </source>
</evidence>
<gene>
    <name evidence="2" type="ORF">R3Q59_31140</name>
    <name evidence="3" type="ORF">SAMN04490220_0535</name>
</gene>
<dbReference type="InterPro" id="IPR036889">
    <property type="entry name" value="mOase_MmoB_DmpM_sf"/>
</dbReference>
<name>A0A1H4IVR9_RHOJO</name>
<dbReference type="Proteomes" id="UP000183407">
    <property type="component" value="Unassembled WGS sequence"/>
</dbReference>
<keyword evidence="3" id="KW-0503">Monooxygenase</keyword>
<evidence type="ECO:0000313" key="2">
    <source>
        <dbReference type="EMBL" id="MDV6284941.1"/>
    </source>
</evidence>
<dbReference type="OrthoDB" id="9805636at2"/>
<comment type="similarity">
    <text evidence="1">Belongs to the TmoD/XamoD family.</text>
</comment>
<dbReference type="Gene3D" id="3.90.56.10">
    <property type="entry name" value="Monooxygenase component MmoB/DmpM"/>
    <property type="match status" value="1"/>
</dbReference>
<dbReference type="Pfam" id="PF02406">
    <property type="entry name" value="MmoB_DmpM"/>
    <property type="match status" value="1"/>
</dbReference>
<dbReference type="Proteomes" id="UP001185737">
    <property type="component" value="Unassembled WGS sequence"/>
</dbReference>
<sequence>MNSVVGPILRMGDQIEEVIAAIRDDNPDQDIEIVDRGSYVRIQGHDRIRLTQNTLREYLGADYEIRSFGTMMSSFVGRVVNNSDEIVWENIKRTAPEGVLTHD</sequence>
<accession>A0A1H4IVR9</accession>
<evidence type="ECO:0000313" key="3">
    <source>
        <dbReference type="EMBL" id="SEB37716.1"/>
    </source>
</evidence>
<reference evidence="2 5" key="3">
    <citation type="submission" date="2023-10" db="EMBL/GenBank/DDBJ databases">
        <title>Development of a sustainable strategy for remediation of hydrocarbon-contaminated territories based on the waste exchange concept.</title>
        <authorList>
            <person name="Krivoruchko A."/>
        </authorList>
    </citation>
    <scope>NUCLEOTIDE SEQUENCE [LARGE SCALE GENOMIC DNA]</scope>
    <source>
        <strain evidence="2 5">IEGM 60</strain>
    </source>
</reference>
<proteinExistence type="inferred from homology"/>
<dbReference type="EMBL" id="FNTL01000002">
    <property type="protein sequence ID" value="SEB37716.1"/>
    <property type="molecule type" value="Genomic_DNA"/>
</dbReference>
<dbReference type="InterPro" id="IPR003454">
    <property type="entry name" value="MOase_MmoB_DmpM"/>
</dbReference>
<reference evidence="4" key="2">
    <citation type="submission" date="2016-10" db="EMBL/GenBank/DDBJ databases">
        <authorList>
            <person name="Varghese N."/>
        </authorList>
    </citation>
    <scope>NUCLEOTIDE SEQUENCE [LARGE SCALE GENOMIC DNA]</scope>
    <source>
        <strain evidence="4">DSM 44719</strain>
    </source>
</reference>
<evidence type="ECO:0000256" key="1">
    <source>
        <dbReference type="ARBA" id="ARBA00006313"/>
    </source>
</evidence>
<reference evidence="3" key="1">
    <citation type="submission" date="2016-10" db="EMBL/GenBank/DDBJ databases">
        <authorList>
            <person name="de Groot N.N."/>
        </authorList>
    </citation>
    <scope>NUCLEOTIDE SEQUENCE [LARGE SCALE GENOMIC DNA]</scope>
    <source>
        <strain evidence="3">DSM 44719</strain>
    </source>
</reference>